<comment type="caution">
    <text evidence="1">The sequence shown here is derived from an EMBL/GenBank/DDBJ whole genome shotgun (WGS) entry which is preliminary data.</text>
</comment>
<reference evidence="2" key="1">
    <citation type="journal article" date="2019" name="Int. J. Syst. Evol. Microbiol.">
        <title>The Global Catalogue of Microorganisms (GCM) 10K type strain sequencing project: providing services to taxonomists for standard genome sequencing and annotation.</title>
        <authorList>
            <consortium name="The Broad Institute Genomics Platform"/>
            <consortium name="The Broad Institute Genome Sequencing Center for Infectious Disease"/>
            <person name="Wu L."/>
            <person name="Ma J."/>
        </authorList>
    </citation>
    <scope>NUCLEOTIDE SEQUENCE [LARGE SCALE GENOMIC DNA]</scope>
    <source>
        <strain evidence="2">JCM 17225</strain>
    </source>
</reference>
<proteinExistence type="predicted"/>
<keyword evidence="2" id="KW-1185">Reference proteome</keyword>
<dbReference type="RefSeq" id="WP_345057995.1">
    <property type="nucleotide sequence ID" value="NZ_BAABDK010000030.1"/>
</dbReference>
<sequence length="55" mass="5964">MVATLAAHAEAKKPQLQLEKLYEPRNAVVAEALPLVQLASKTRQGNLGKACRLHS</sequence>
<gene>
    <name evidence="1" type="ORF">GCM10022409_39180</name>
</gene>
<dbReference type="Proteomes" id="UP001501469">
    <property type="component" value="Unassembled WGS sequence"/>
</dbReference>
<evidence type="ECO:0000313" key="1">
    <source>
        <dbReference type="EMBL" id="GAA4048792.1"/>
    </source>
</evidence>
<name>A0ABP7UNY9_9BACT</name>
<evidence type="ECO:0000313" key="2">
    <source>
        <dbReference type="Proteomes" id="UP001501469"/>
    </source>
</evidence>
<dbReference type="EMBL" id="BAABDK010000030">
    <property type="protein sequence ID" value="GAA4048792.1"/>
    <property type="molecule type" value="Genomic_DNA"/>
</dbReference>
<protein>
    <submittedName>
        <fullName evidence="1">Uncharacterized protein</fullName>
    </submittedName>
</protein>
<organism evidence="1 2">
    <name type="scientific">Hymenobacter glaciei</name>
    <dbReference type="NCBI Taxonomy" id="877209"/>
    <lineage>
        <taxon>Bacteria</taxon>
        <taxon>Pseudomonadati</taxon>
        <taxon>Bacteroidota</taxon>
        <taxon>Cytophagia</taxon>
        <taxon>Cytophagales</taxon>
        <taxon>Hymenobacteraceae</taxon>
        <taxon>Hymenobacter</taxon>
    </lineage>
</organism>
<accession>A0ABP7UNY9</accession>